<name>A0AAD6V2E3_9AGAR</name>
<accession>A0AAD6V2E3</accession>
<gene>
    <name evidence="2" type="ORF">GGX14DRAFT_400720</name>
</gene>
<dbReference type="Proteomes" id="UP001219525">
    <property type="component" value="Unassembled WGS sequence"/>
</dbReference>
<evidence type="ECO:0000313" key="3">
    <source>
        <dbReference type="Proteomes" id="UP001219525"/>
    </source>
</evidence>
<protein>
    <submittedName>
        <fullName evidence="2">Uncharacterized protein</fullName>
    </submittedName>
</protein>
<dbReference type="AlphaFoldDB" id="A0AAD6V2E3"/>
<feature type="region of interest" description="Disordered" evidence="1">
    <location>
        <begin position="1"/>
        <end position="43"/>
    </location>
</feature>
<evidence type="ECO:0000313" key="2">
    <source>
        <dbReference type="EMBL" id="KAJ7200375.1"/>
    </source>
</evidence>
<reference evidence="2" key="1">
    <citation type="submission" date="2023-03" db="EMBL/GenBank/DDBJ databases">
        <title>Massive genome expansion in bonnet fungi (Mycena s.s.) driven by repeated elements and novel gene families across ecological guilds.</title>
        <authorList>
            <consortium name="Lawrence Berkeley National Laboratory"/>
            <person name="Harder C.B."/>
            <person name="Miyauchi S."/>
            <person name="Viragh M."/>
            <person name="Kuo A."/>
            <person name="Thoen E."/>
            <person name="Andreopoulos B."/>
            <person name="Lu D."/>
            <person name="Skrede I."/>
            <person name="Drula E."/>
            <person name="Henrissat B."/>
            <person name="Morin E."/>
            <person name="Kohler A."/>
            <person name="Barry K."/>
            <person name="LaButti K."/>
            <person name="Morin E."/>
            <person name="Salamov A."/>
            <person name="Lipzen A."/>
            <person name="Mereny Z."/>
            <person name="Hegedus B."/>
            <person name="Baldrian P."/>
            <person name="Stursova M."/>
            <person name="Weitz H."/>
            <person name="Taylor A."/>
            <person name="Grigoriev I.V."/>
            <person name="Nagy L.G."/>
            <person name="Martin F."/>
            <person name="Kauserud H."/>
        </authorList>
    </citation>
    <scope>NUCLEOTIDE SEQUENCE</scope>
    <source>
        <strain evidence="2">9144</strain>
    </source>
</reference>
<dbReference type="EMBL" id="JARJCW010000063">
    <property type="protein sequence ID" value="KAJ7200375.1"/>
    <property type="molecule type" value="Genomic_DNA"/>
</dbReference>
<feature type="region of interest" description="Disordered" evidence="1">
    <location>
        <begin position="59"/>
        <end position="79"/>
    </location>
</feature>
<organism evidence="2 3">
    <name type="scientific">Mycena pura</name>
    <dbReference type="NCBI Taxonomy" id="153505"/>
    <lineage>
        <taxon>Eukaryota</taxon>
        <taxon>Fungi</taxon>
        <taxon>Dikarya</taxon>
        <taxon>Basidiomycota</taxon>
        <taxon>Agaricomycotina</taxon>
        <taxon>Agaricomycetes</taxon>
        <taxon>Agaricomycetidae</taxon>
        <taxon>Agaricales</taxon>
        <taxon>Marasmiineae</taxon>
        <taxon>Mycenaceae</taxon>
        <taxon>Mycena</taxon>
    </lineage>
</organism>
<evidence type="ECO:0000256" key="1">
    <source>
        <dbReference type="SAM" id="MobiDB-lite"/>
    </source>
</evidence>
<keyword evidence="3" id="KW-1185">Reference proteome</keyword>
<comment type="caution">
    <text evidence="2">The sequence shown here is derived from an EMBL/GenBank/DDBJ whole genome shotgun (WGS) entry which is preliminary data.</text>
</comment>
<sequence>MYEITKGSGERKLGSGFQQSRHKQEIGDAREAELSKDRASGAEQRRIKLVKLEFESREPNDKMASMSGRKRVASPMAEADVTRHVPARLARCTTTGVWQKKLKTQESFYIIYESGQNFPELWGQREGQKREDFLKVANFDGPYMYSSRENSGATGKRGNREIGNSDQLCKFIPFGHNSMGYITLTASVQAVQLRDAFFTVRRIH</sequence>
<proteinExistence type="predicted"/>
<feature type="compositionally biased region" description="Basic and acidic residues" evidence="1">
    <location>
        <begin position="22"/>
        <end position="43"/>
    </location>
</feature>